<evidence type="ECO:0000256" key="1">
    <source>
        <dbReference type="ARBA" id="ARBA00022723"/>
    </source>
</evidence>
<dbReference type="Proteomes" id="UP000774570">
    <property type="component" value="Unassembled WGS sequence"/>
</dbReference>
<dbReference type="PROSITE" id="PS51677">
    <property type="entry name" value="NODB"/>
    <property type="match status" value="1"/>
</dbReference>
<dbReference type="Gene3D" id="3.20.20.370">
    <property type="entry name" value="Glycoside hydrolase/deacetylase"/>
    <property type="match status" value="1"/>
</dbReference>
<evidence type="ECO:0000313" key="4">
    <source>
        <dbReference type="EMBL" id="MBW8485658.1"/>
    </source>
</evidence>
<dbReference type="EMBL" id="JAIBOA010000017">
    <property type="protein sequence ID" value="MBW8485658.1"/>
    <property type="molecule type" value="Genomic_DNA"/>
</dbReference>
<evidence type="ECO:0000256" key="2">
    <source>
        <dbReference type="ARBA" id="ARBA00022801"/>
    </source>
</evidence>
<comment type="caution">
    <text evidence="4">The sequence shown here is derived from an EMBL/GenBank/DDBJ whole genome shotgun (WGS) entry which is preliminary data.</text>
</comment>
<dbReference type="RefSeq" id="WP_220168889.1">
    <property type="nucleotide sequence ID" value="NZ_JAIBOA010000017.1"/>
</dbReference>
<protein>
    <submittedName>
        <fullName evidence="4">Polysaccharide deacetylase family protein</fullName>
    </submittedName>
</protein>
<keyword evidence="1" id="KW-0479">Metal-binding</keyword>
<keyword evidence="2" id="KW-0378">Hydrolase</keyword>
<sequence length="461" mass="46800">MLPATLLAGALALAGCASPQVRRTGTVAEVSGVQAVGARAVPELETVTRDVRDPARNVFTAYPEVPGARPLSDALAAAEAAEVGAFERETARPPGPGAGVPELNVRWSLVAAAGDVAGVRLVAARASAAGVRETRRTLWYDGADGRAHASADLLDGPRGVAGLAALVRARAGATAGPSRIGAGPAAFPSLAFTASGALAVELADPAPGERQAPVLLEPASYRPLLSAFGRRARDAALTPHPRLTLAPLPPAAPQTAVTRPAAPAARTDCARARCVALTFDDGPGPRTAGVLDALRDAGARATFFVVGDSAAVHQDLLRRIAAGGHEIGNLTGSHRDLSRLTAVQVNGEVQPTQDIVRTVVGRAPVLLRPPYAATNPTVAGVARSLGVREVLWTLDSGDLADDDAASVAARVARGVRPGSVVLLHDTRASAAGALPSLLQALRAAGYTFVTVSELGDPPPSG</sequence>
<dbReference type="InterPro" id="IPR050248">
    <property type="entry name" value="Polysacc_deacetylase_ArnD"/>
</dbReference>
<evidence type="ECO:0000313" key="5">
    <source>
        <dbReference type="Proteomes" id="UP000774570"/>
    </source>
</evidence>
<name>A0ABS7FYZ0_9ACTN</name>
<dbReference type="CDD" id="cd10917">
    <property type="entry name" value="CE4_NodB_like_6s_7s"/>
    <property type="match status" value="1"/>
</dbReference>
<proteinExistence type="predicted"/>
<dbReference type="PANTHER" id="PTHR10587">
    <property type="entry name" value="GLYCOSYL TRANSFERASE-RELATED"/>
    <property type="match status" value="1"/>
</dbReference>
<dbReference type="InterPro" id="IPR011330">
    <property type="entry name" value="Glyco_hydro/deAcase_b/a-brl"/>
</dbReference>
<reference evidence="4 5" key="1">
    <citation type="submission" date="2021-07" db="EMBL/GenBank/DDBJ databases">
        <title>Actinomadura sp. PM05-2 isolated from lichen.</title>
        <authorList>
            <person name="Somphong A."/>
            <person name="Phongsopitanun W."/>
            <person name="Tanasupawat S."/>
            <person name="Peongsungnone V."/>
        </authorList>
    </citation>
    <scope>NUCLEOTIDE SEQUENCE [LARGE SCALE GENOMIC DNA]</scope>
    <source>
        <strain evidence="4 5">PM05-2</strain>
    </source>
</reference>
<accession>A0ABS7FYZ0</accession>
<dbReference type="InterPro" id="IPR002509">
    <property type="entry name" value="NODB_dom"/>
</dbReference>
<keyword evidence="5" id="KW-1185">Reference proteome</keyword>
<feature type="domain" description="NodB homology" evidence="3">
    <location>
        <begin position="273"/>
        <end position="449"/>
    </location>
</feature>
<dbReference type="SUPFAM" id="SSF88713">
    <property type="entry name" value="Glycoside hydrolase/deacetylase"/>
    <property type="match status" value="1"/>
</dbReference>
<evidence type="ECO:0000259" key="3">
    <source>
        <dbReference type="PROSITE" id="PS51677"/>
    </source>
</evidence>
<dbReference type="PANTHER" id="PTHR10587:SF133">
    <property type="entry name" value="CHITIN DEACETYLASE 1-RELATED"/>
    <property type="match status" value="1"/>
</dbReference>
<gene>
    <name evidence="4" type="ORF">K1Y72_24975</name>
</gene>
<dbReference type="Pfam" id="PF01522">
    <property type="entry name" value="Polysacc_deac_1"/>
    <property type="match status" value="1"/>
</dbReference>
<organism evidence="4 5">
    <name type="scientific">Actinomadura parmotrematis</name>
    <dbReference type="NCBI Taxonomy" id="2864039"/>
    <lineage>
        <taxon>Bacteria</taxon>
        <taxon>Bacillati</taxon>
        <taxon>Actinomycetota</taxon>
        <taxon>Actinomycetes</taxon>
        <taxon>Streptosporangiales</taxon>
        <taxon>Thermomonosporaceae</taxon>
        <taxon>Actinomadura</taxon>
    </lineage>
</organism>